<name>A0A2J6SYA4_9HELO</name>
<protein>
    <submittedName>
        <fullName evidence="2">Uncharacterized protein</fullName>
    </submittedName>
</protein>
<evidence type="ECO:0000313" key="2">
    <source>
        <dbReference type="EMBL" id="PMD55746.1"/>
    </source>
</evidence>
<gene>
    <name evidence="2" type="ORF">K444DRAFT_78719</name>
</gene>
<keyword evidence="3" id="KW-1185">Reference proteome</keyword>
<dbReference type="AlphaFoldDB" id="A0A2J6SYA4"/>
<dbReference type="InParanoid" id="A0A2J6SYA4"/>
<dbReference type="RefSeq" id="XP_024732650.1">
    <property type="nucleotide sequence ID" value="XM_024888711.1"/>
</dbReference>
<evidence type="ECO:0000256" key="1">
    <source>
        <dbReference type="SAM" id="MobiDB-lite"/>
    </source>
</evidence>
<feature type="region of interest" description="Disordered" evidence="1">
    <location>
        <begin position="57"/>
        <end position="84"/>
    </location>
</feature>
<dbReference type="Proteomes" id="UP000235371">
    <property type="component" value="Unassembled WGS sequence"/>
</dbReference>
<sequence length="131" mass="14844">MLALCAYPRLHKCPCHRIFICMFFTAFSPGACQVQSQRLPESQSKAGLPRLLFAFQPSSLPPPTDIDPVDEPQHDSSKWQPLSQSPQLWLVASSVRKTNPLPTWMHLQPASSHSRRKTSPGTTREQWIRLP</sequence>
<feature type="region of interest" description="Disordered" evidence="1">
    <location>
        <begin position="101"/>
        <end position="131"/>
    </location>
</feature>
<organism evidence="2 3">
    <name type="scientific">Hyaloscypha bicolor E</name>
    <dbReference type="NCBI Taxonomy" id="1095630"/>
    <lineage>
        <taxon>Eukaryota</taxon>
        <taxon>Fungi</taxon>
        <taxon>Dikarya</taxon>
        <taxon>Ascomycota</taxon>
        <taxon>Pezizomycotina</taxon>
        <taxon>Leotiomycetes</taxon>
        <taxon>Helotiales</taxon>
        <taxon>Hyaloscyphaceae</taxon>
        <taxon>Hyaloscypha</taxon>
        <taxon>Hyaloscypha bicolor</taxon>
    </lineage>
</organism>
<dbReference type="GeneID" id="36596787"/>
<evidence type="ECO:0000313" key="3">
    <source>
        <dbReference type="Proteomes" id="UP000235371"/>
    </source>
</evidence>
<dbReference type="EMBL" id="KZ613854">
    <property type="protein sequence ID" value="PMD55746.1"/>
    <property type="molecule type" value="Genomic_DNA"/>
</dbReference>
<accession>A0A2J6SYA4</accession>
<proteinExistence type="predicted"/>
<reference evidence="2 3" key="1">
    <citation type="submission" date="2016-04" db="EMBL/GenBank/DDBJ databases">
        <title>A degradative enzymes factory behind the ericoid mycorrhizal symbiosis.</title>
        <authorList>
            <consortium name="DOE Joint Genome Institute"/>
            <person name="Martino E."/>
            <person name="Morin E."/>
            <person name="Grelet G."/>
            <person name="Kuo A."/>
            <person name="Kohler A."/>
            <person name="Daghino S."/>
            <person name="Barry K."/>
            <person name="Choi C."/>
            <person name="Cichocki N."/>
            <person name="Clum A."/>
            <person name="Copeland A."/>
            <person name="Hainaut M."/>
            <person name="Haridas S."/>
            <person name="Labutti K."/>
            <person name="Lindquist E."/>
            <person name="Lipzen A."/>
            <person name="Khouja H.-R."/>
            <person name="Murat C."/>
            <person name="Ohm R."/>
            <person name="Olson A."/>
            <person name="Spatafora J."/>
            <person name="Veneault-Fourrey C."/>
            <person name="Henrissat B."/>
            <person name="Grigoriev I."/>
            <person name="Martin F."/>
            <person name="Perotto S."/>
        </authorList>
    </citation>
    <scope>NUCLEOTIDE SEQUENCE [LARGE SCALE GENOMIC DNA]</scope>
    <source>
        <strain evidence="2 3">E</strain>
    </source>
</reference>